<feature type="compositionally biased region" description="Basic and acidic residues" evidence="1">
    <location>
        <begin position="22"/>
        <end position="35"/>
    </location>
</feature>
<dbReference type="AlphaFoldDB" id="A0A834ISG9"/>
<sequence length="72" mass="7766">MKSKRDRGSAWSPDPLGAHGTDPGEKKERRKEPGAAKDASPEGLTLSPAFPLYHSEIRLSADTKGPAHNNFP</sequence>
<reference evidence="2" key="1">
    <citation type="submission" date="2020-08" db="EMBL/GenBank/DDBJ databases">
        <title>Genome sequencing and assembly of the red palm weevil Rhynchophorus ferrugineus.</title>
        <authorList>
            <person name="Dias G.B."/>
            <person name="Bergman C.M."/>
            <person name="Manee M."/>
        </authorList>
    </citation>
    <scope>NUCLEOTIDE SEQUENCE</scope>
    <source>
        <strain evidence="2">AA-2017</strain>
        <tissue evidence="2">Whole larva</tissue>
    </source>
</reference>
<protein>
    <submittedName>
        <fullName evidence="2">Uncharacterized protein</fullName>
    </submittedName>
</protein>
<gene>
    <name evidence="2" type="ORF">GWI33_010204</name>
</gene>
<feature type="region of interest" description="Disordered" evidence="1">
    <location>
        <begin position="1"/>
        <end position="49"/>
    </location>
</feature>
<keyword evidence="3" id="KW-1185">Reference proteome</keyword>
<evidence type="ECO:0000313" key="2">
    <source>
        <dbReference type="EMBL" id="KAF7285709.1"/>
    </source>
</evidence>
<name>A0A834ISG9_RHYFE</name>
<dbReference type="EMBL" id="JAACXV010000047">
    <property type="protein sequence ID" value="KAF7285709.1"/>
    <property type="molecule type" value="Genomic_DNA"/>
</dbReference>
<accession>A0A834ISG9</accession>
<comment type="caution">
    <text evidence="2">The sequence shown here is derived from an EMBL/GenBank/DDBJ whole genome shotgun (WGS) entry which is preliminary data.</text>
</comment>
<evidence type="ECO:0000256" key="1">
    <source>
        <dbReference type="SAM" id="MobiDB-lite"/>
    </source>
</evidence>
<evidence type="ECO:0000313" key="3">
    <source>
        <dbReference type="Proteomes" id="UP000625711"/>
    </source>
</evidence>
<dbReference type="Proteomes" id="UP000625711">
    <property type="component" value="Unassembled WGS sequence"/>
</dbReference>
<organism evidence="2 3">
    <name type="scientific">Rhynchophorus ferrugineus</name>
    <name type="common">Red palm weevil</name>
    <name type="synonym">Curculio ferrugineus</name>
    <dbReference type="NCBI Taxonomy" id="354439"/>
    <lineage>
        <taxon>Eukaryota</taxon>
        <taxon>Metazoa</taxon>
        <taxon>Ecdysozoa</taxon>
        <taxon>Arthropoda</taxon>
        <taxon>Hexapoda</taxon>
        <taxon>Insecta</taxon>
        <taxon>Pterygota</taxon>
        <taxon>Neoptera</taxon>
        <taxon>Endopterygota</taxon>
        <taxon>Coleoptera</taxon>
        <taxon>Polyphaga</taxon>
        <taxon>Cucujiformia</taxon>
        <taxon>Curculionidae</taxon>
        <taxon>Dryophthorinae</taxon>
        <taxon>Rhynchophorus</taxon>
    </lineage>
</organism>
<proteinExistence type="predicted"/>